<proteinExistence type="predicted"/>
<evidence type="ECO:0000313" key="2">
    <source>
        <dbReference type="Proteomes" id="UP001596084"/>
    </source>
</evidence>
<organism evidence="1 2">
    <name type="scientific">Polaromonas jejuensis</name>
    <dbReference type="NCBI Taxonomy" id="457502"/>
    <lineage>
        <taxon>Bacteria</taxon>
        <taxon>Pseudomonadati</taxon>
        <taxon>Pseudomonadota</taxon>
        <taxon>Betaproteobacteria</taxon>
        <taxon>Burkholderiales</taxon>
        <taxon>Comamonadaceae</taxon>
        <taxon>Polaromonas</taxon>
    </lineage>
</organism>
<sequence length="277" mass="30644">MDPNRPPDSVSESELHALLDRRLLPHERAALETRLLNDAVAMATLKAWQAQREALRELHRPLLGEPLPPALLAAAQRLTSSQQQFDQWWRWGGMAASVALAFGVGWLSHGQWTSLRPQTSQVLAKARGTGQEFARQAAVAHVVYAPEVRHPVEVTAAQQEHLVQWLSKRLGRPLKVPNLSAQGYELVGGRLLPGETGARAQFMFQNESGERVTLYLGALNGDSSAAAKRETVFSFSTDGPIHDFYWVDQGFGYALAGRLPREGLMQLAQAVYQQLQP</sequence>
<comment type="caution">
    <text evidence="1">The sequence shown here is derived from an EMBL/GenBank/DDBJ whole genome shotgun (WGS) entry which is preliminary data.</text>
</comment>
<dbReference type="Proteomes" id="UP001596084">
    <property type="component" value="Unassembled WGS sequence"/>
</dbReference>
<dbReference type="EMBL" id="JBHSMX010000058">
    <property type="protein sequence ID" value="MFC5522807.1"/>
    <property type="molecule type" value="Genomic_DNA"/>
</dbReference>
<dbReference type="RefSeq" id="WP_174548568.1">
    <property type="nucleotide sequence ID" value="NZ_JBHSMX010000058.1"/>
</dbReference>
<evidence type="ECO:0000313" key="1">
    <source>
        <dbReference type="EMBL" id="MFC5522807.1"/>
    </source>
</evidence>
<protein>
    <submittedName>
        <fullName evidence="1">Anti-sigma factor</fullName>
    </submittedName>
</protein>
<name>A0ABW0QFX0_9BURK</name>
<keyword evidence="2" id="KW-1185">Reference proteome</keyword>
<reference evidence="2" key="1">
    <citation type="journal article" date="2019" name="Int. J. Syst. Evol. Microbiol.">
        <title>The Global Catalogue of Microorganisms (GCM) 10K type strain sequencing project: providing services to taxonomists for standard genome sequencing and annotation.</title>
        <authorList>
            <consortium name="The Broad Institute Genomics Platform"/>
            <consortium name="The Broad Institute Genome Sequencing Center for Infectious Disease"/>
            <person name="Wu L."/>
            <person name="Ma J."/>
        </authorList>
    </citation>
    <scope>NUCLEOTIDE SEQUENCE [LARGE SCALE GENOMIC DNA]</scope>
    <source>
        <strain evidence="2">CGMCC 4.7277</strain>
    </source>
</reference>
<gene>
    <name evidence="1" type="ORF">ACFPP7_18110</name>
</gene>
<accession>A0ABW0QFX0</accession>